<reference evidence="3" key="1">
    <citation type="submission" date="2016-10" db="EMBL/GenBank/DDBJ databases">
        <authorList>
            <person name="Varghese N."/>
            <person name="Submissions S."/>
        </authorList>
    </citation>
    <scope>NUCLEOTIDE SEQUENCE [LARGE SCALE GENOMIC DNA]</scope>
    <source>
        <strain evidence="3">DSM 123</strain>
    </source>
</reference>
<accession>A0A1H8XBI4</accession>
<evidence type="ECO:0000313" key="2">
    <source>
        <dbReference type="EMBL" id="SEP37276.1"/>
    </source>
</evidence>
<dbReference type="Gene3D" id="3.90.1200.10">
    <property type="match status" value="1"/>
</dbReference>
<dbReference type="Gene3D" id="3.30.200.20">
    <property type="entry name" value="Phosphorylase Kinase, domain 1"/>
    <property type="match status" value="1"/>
</dbReference>
<keyword evidence="2" id="KW-0808">Transferase</keyword>
<evidence type="ECO:0000313" key="3">
    <source>
        <dbReference type="Proteomes" id="UP000199615"/>
    </source>
</evidence>
<dbReference type="EMBL" id="FODT01000019">
    <property type="protein sequence ID" value="SEP37276.1"/>
    <property type="molecule type" value="Genomic_DNA"/>
</dbReference>
<organism evidence="2 3">
    <name type="scientific">Rhodopseudomonas pseudopalustris</name>
    <dbReference type="NCBI Taxonomy" id="1513892"/>
    <lineage>
        <taxon>Bacteria</taxon>
        <taxon>Pseudomonadati</taxon>
        <taxon>Pseudomonadota</taxon>
        <taxon>Alphaproteobacteria</taxon>
        <taxon>Hyphomicrobiales</taxon>
        <taxon>Nitrobacteraceae</taxon>
        <taxon>Rhodopseudomonas</taxon>
    </lineage>
</organism>
<dbReference type="Proteomes" id="UP000199615">
    <property type="component" value="Unassembled WGS sequence"/>
</dbReference>
<sequence>MFDEEGMSVQSPTSWREELAAYEWAQQTSGCSEAAVFRLAAPGKPTLFIKTELAGPLSELQDEAARLRWLGTTGLPCPRVLDAAHEGGRDWLLLSAVPGEDLLSSRLDSADKVTIMADVFRQLHGLDPVTCPFDHRAEHRIERARARMEGGLSIRMTLIRSTRRLSRLCCSLDSKAVGQLMRIWSSRMAMRACRTSWSRMAASPA</sequence>
<evidence type="ECO:0000259" key="1">
    <source>
        <dbReference type="Pfam" id="PF01636"/>
    </source>
</evidence>
<dbReference type="AlphaFoldDB" id="A0A1H8XBI4"/>
<feature type="domain" description="Aminoglycoside phosphotransferase" evidence="1">
    <location>
        <begin position="29"/>
        <end position="149"/>
    </location>
</feature>
<proteinExistence type="predicted"/>
<dbReference type="SUPFAM" id="SSF56112">
    <property type="entry name" value="Protein kinase-like (PK-like)"/>
    <property type="match status" value="1"/>
</dbReference>
<protein>
    <submittedName>
        <fullName evidence="2">Aminoglycoside 3'-phosphotransferase-2</fullName>
    </submittedName>
</protein>
<dbReference type="Pfam" id="PF01636">
    <property type="entry name" value="APH"/>
    <property type="match status" value="1"/>
</dbReference>
<keyword evidence="3" id="KW-1185">Reference proteome</keyword>
<dbReference type="InterPro" id="IPR002575">
    <property type="entry name" value="Aminoglycoside_PTrfase"/>
</dbReference>
<gene>
    <name evidence="2" type="ORF">SAMN05444123_11921</name>
</gene>
<dbReference type="InterPro" id="IPR011009">
    <property type="entry name" value="Kinase-like_dom_sf"/>
</dbReference>
<name>A0A1H8XBI4_9BRAD</name>
<dbReference type="GO" id="GO:0016740">
    <property type="term" value="F:transferase activity"/>
    <property type="evidence" value="ECO:0007669"/>
    <property type="project" value="UniProtKB-KW"/>
</dbReference>